<dbReference type="PANTHER" id="PTHR43245:SF13">
    <property type="entry name" value="UDP-D-APIOSE_UDP-D-XYLOSE SYNTHASE 2"/>
    <property type="match status" value="1"/>
</dbReference>
<sequence length="333" mass="37079">MNPTPAFRRAFRGRRVVITGGLGFIGSNLAARLVGLGAKVTLIDSLIPEYGGNLRNIAAIRRQVTVNISDVRNNHALPHLLRGQDFLFNLAGQTSHLDSMTEPDTDLEINCRAQLALLEVCRRHNPGIRVVFASTRQIYGRPRYLPVDEKHPLQPVDVNGINKLAGEQYHLLYSAVHGIRSSVLRLTNTIGPHMRVKDARQTFVGTWIRQALAGETFEVWGGQQLRDFTYVDDAVEAFLLAATRPEAVGHVFNLGGRGKINLADLAAMLVKEAGSGRAKVRAYPADRRKIDIGDFYADGSLIARRLGWRPRTTIRQALARTVAYYRTELPHYL</sequence>
<dbReference type="SUPFAM" id="SSF51735">
    <property type="entry name" value="NAD(P)-binding Rossmann-fold domains"/>
    <property type="match status" value="1"/>
</dbReference>
<feature type="domain" description="NAD-dependent epimerase/dehydratase" evidence="1">
    <location>
        <begin position="16"/>
        <end position="255"/>
    </location>
</feature>
<name>A0A1D8AVM0_9BACT</name>
<dbReference type="PANTHER" id="PTHR43245">
    <property type="entry name" value="BIFUNCTIONAL POLYMYXIN RESISTANCE PROTEIN ARNA"/>
    <property type="match status" value="1"/>
</dbReference>
<gene>
    <name evidence="2" type="primary">strE_1</name>
    <name evidence="2" type="ORF">Verru16b_02001</name>
</gene>
<dbReference type="KEGG" id="obg:Verru16b_02001"/>
<dbReference type="InterPro" id="IPR050177">
    <property type="entry name" value="Lipid_A_modif_metabolic_enz"/>
</dbReference>
<dbReference type="Proteomes" id="UP000095228">
    <property type="component" value="Chromosome"/>
</dbReference>
<evidence type="ECO:0000259" key="1">
    <source>
        <dbReference type="Pfam" id="PF01370"/>
    </source>
</evidence>
<dbReference type="Gene3D" id="3.40.50.720">
    <property type="entry name" value="NAD(P)-binding Rossmann-like Domain"/>
    <property type="match status" value="1"/>
</dbReference>
<dbReference type="RefSeq" id="WP_069962134.1">
    <property type="nucleotide sequence ID" value="NZ_CP016094.1"/>
</dbReference>
<protein>
    <submittedName>
        <fullName evidence="2">dTDP-glucose 4,6-dehydratase</fullName>
        <ecNumber evidence="2">4.2.1.46</ecNumber>
    </submittedName>
</protein>
<reference evidence="2 3" key="1">
    <citation type="submission" date="2016-06" db="EMBL/GenBank/DDBJ databases">
        <title>Three novel species with peptidoglycan cell walls form the new genus Lacunisphaera gen. nov. in the family Opitutaceae of the verrucomicrobial subdivision 4.</title>
        <authorList>
            <person name="Rast P."/>
            <person name="Gloeckner I."/>
            <person name="Jogler M."/>
            <person name="Boedeker C."/>
            <person name="Jeske O."/>
            <person name="Wiegand S."/>
            <person name="Reinhardt R."/>
            <person name="Schumann P."/>
            <person name="Rohde M."/>
            <person name="Spring S."/>
            <person name="Gloeckner F.O."/>
            <person name="Jogler C."/>
        </authorList>
    </citation>
    <scope>NUCLEOTIDE SEQUENCE [LARGE SCALE GENOMIC DNA]</scope>
    <source>
        <strain evidence="2 3">IG16b</strain>
    </source>
</reference>
<dbReference type="PRINTS" id="PR01713">
    <property type="entry name" value="NUCEPIMERASE"/>
</dbReference>
<dbReference type="GO" id="GO:0008460">
    <property type="term" value="F:dTDP-glucose 4,6-dehydratase activity"/>
    <property type="evidence" value="ECO:0007669"/>
    <property type="project" value="UniProtKB-EC"/>
</dbReference>
<dbReference type="Gene3D" id="3.90.25.10">
    <property type="entry name" value="UDP-galactose 4-epimerase, domain 1"/>
    <property type="match status" value="1"/>
</dbReference>
<dbReference type="STRING" id="1838286.Verru16b_02001"/>
<dbReference type="PATRIC" id="fig|1838286.3.peg.2016"/>
<dbReference type="InterPro" id="IPR001509">
    <property type="entry name" value="Epimerase_deHydtase"/>
</dbReference>
<dbReference type="EC" id="4.2.1.46" evidence="2"/>
<proteinExistence type="predicted"/>
<dbReference type="OrthoDB" id="9771073at2"/>
<dbReference type="EMBL" id="CP016094">
    <property type="protein sequence ID" value="AOS44932.1"/>
    <property type="molecule type" value="Genomic_DNA"/>
</dbReference>
<dbReference type="AlphaFoldDB" id="A0A1D8AVM0"/>
<keyword evidence="2" id="KW-0456">Lyase</keyword>
<dbReference type="Pfam" id="PF01370">
    <property type="entry name" value="Epimerase"/>
    <property type="match status" value="1"/>
</dbReference>
<dbReference type="InterPro" id="IPR036291">
    <property type="entry name" value="NAD(P)-bd_dom_sf"/>
</dbReference>
<evidence type="ECO:0000313" key="2">
    <source>
        <dbReference type="EMBL" id="AOS44932.1"/>
    </source>
</evidence>
<accession>A0A1D8AVM0</accession>
<evidence type="ECO:0000313" key="3">
    <source>
        <dbReference type="Proteomes" id="UP000095228"/>
    </source>
</evidence>
<keyword evidence="3" id="KW-1185">Reference proteome</keyword>
<organism evidence="2 3">
    <name type="scientific">Lacunisphaera limnophila</name>
    <dbReference type="NCBI Taxonomy" id="1838286"/>
    <lineage>
        <taxon>Bacteria</taxon>
        <taxon>Pseudomonadati</taxon>
        <taxon>Verrucomicrobiota</taxon>
        <taxon>Opitutia</taxon>
        <taxon>Opitutales</taxon>
        <taxon>Opitutaceae</taxon>
        <taxon>Lacunisphaera</taxon>
    </lineage>
</organism>